<accession>A0A1V0UVH8</accession>
<dbReference type="Proteomes" id="UP000192727">
    <property type="component" value="Chromosome"/>
</dbReference>
<sequence length="287" mass="32296">MSRIPEPSYDYDVDKLVSAFKQALQKVRNELNGMEFVGMRRAIVLTTIRKIERILADLVDESDSWIEENIPKAAADGVVKTLIALEIVETMEEAVKAVKLSKINENMVAAAIADTQADVLAVTQNVERKVRSAIKKAYADSVRENMAAGINGRRTISRDALDRMRQELGKSLDSGIIDAAGRRWRPDTYVEMLTRTKMMNTHREATTISALERDAQYATISRHGATDACSNWEGKIIKLTAEAPGPYPTYDQLRATKEIFHPHCKHTFTPIRNVRRYEDGEDDPDES</sequence>
<dbReference type="EMBL" id="CP020557">
    <property type="protein sequence ID" value="ARF68950.1"/>
    <property type="molecule type" value="Genomic_DNA"/>
</dbReference>
<evidence type="ECO:0000313" key="2">
    <source>
        <dbReference type="EMBL" id="ARF68950.1"/>
    </source>
</evidence>
<dbReference type="AlphaFoldDB" id="A0A1V0UVH8"/>
<dbReference type="EMBL" id="CP020557">
    <property type="protein sequence ID" value="ARF67604.1"/>
    <property type="molecule type" value="Genomic_DNA"/>
</dbReference>
<reference evidence="2 3" key="1">
    <citation type="submission" date="2017-03" db="EMBL/GenBank/DDBJ databases">
        <title>Paenibacillus larvae genome sequencing.</title>
        <authorList>
            <person name="Dingman D.W."/>
        </authorList>
    </citation>
    <scope>NUCLEOTIDE SEQUENCE [LARGE SCALE GENOMIC DNA]</scope>
    <source>
        <strain evidence="2 3">SAG 10367</strain>
    </source>
</reference>
<evidence type="ECO:0000313" key="1">
    <source>
        <dbReference type="EMBL" id="ARF67604.1"/>
    </source>
</evidence>
<gene>
    <name evidence="1" type="ORF">B7C51_06840</name>
    <name evidence="2" type="ORF">B7C51_15780</name>
</gene>
<dbReference type="RefSeq" id="WP_083039305.1">
    <property type="nucleotide sequence ID" value="NZ_CP020557.1"/>
</dbReference>
<dbReference type="GO" id="GO:0005198">
    <property type="term" value="F:structural molecule activity"/>
    <property type="evidence" value="ECO:0007669"/>
    <property type="project" value="InterPro"/>
</dbReference>
<proteinExistence type="predicted"/>
<dbReference type="InterPro" id="IPR009319">
    <property type="entry name" value="Phage_A118_VSP1"/>
</dbReference>
<organism evidence="2 3">
    <name type="scientific">Paenibacillus larvae subsp. pulvifaciens</name>
    <dbReference type="NCBI Taxonomy" id="1477"/>
    <lineage>
        <taxon>Bacteria</taxon>
        <taxon>Bacillati</taxon>
        <taxon>Bacillota</taxon>
        <taxon>Bacilli</taxon>
        <taxon>Bacillales</taxon>
        <taxon>Paenibacillaceae</taxon>
        <taxon>Paenibacillus</taxon>
    </lineage>
</organism>
<name>A0A1V0UVH8_9BACL</name>
<dbReference type="Pfam" id="PF06152">
    <property type="entry name" value="Phage_min_cap2"/>
    <property type="match status" value="1"/>
</dbReference>
<protein>
    <submittedName>
        <fullName evidence="2">Minor capsid protein</fullName>
    </submittedName>
</protein>
<evidence type="ECO:0000313" key="3">
    <source>
        <dbReference type="Proteomes" id="UP000192727"/>
    </source>
</evidence>